<evidence type="ECO:0000259" key="7">
    <source>
        <dbReference type="Pfam" id="PF01435"/>
    </source>
</evidence>
<dbReference type="Pfam" id="PF01435">
    <property type="entry name" value="Peptidase_M48"/>
    <property type="match status" value="1"/>
</dbReference>
<feature type="domain" description="Peptidase M48" evidence="7">
    <location>
        <begin position="251"/>
        <end position="412"/>
    </location>
</feature>
<keyword evidence="4" id="KW-0378">Hydrolase</keyword>
<evidence type="ECO:0000256" key="4">
    <source>
        <dbReference type="ARBA" id="ARBA00022801"/>
    </source>
</evidence>
<dbReference type="Gene3D" id="2.30.30.40">
    <property type="entry name" value="SH3 Domains"/>
    <property type="match status" value="1"/>
</dbReference>
<organism evidence="8 9">
    <name type="scientific">Acidovorax lacteus</name>
    <dbReference type="NCBI Taxonomy" id="1924988"/>
    <lineage>
        <taxon>Bacteria</taxon>
        <taxon>Pseudomonadati</taxon>
        <taxon>Pseudomonadota</taxon>
        <taxon>Betaproteobacteria</taxon>
        <taxon>Burkholderiales</taxon>
        <taxon>Comamonadaceae</taxon>
        <taxon>Acidovorax</taxon>
    </lineage>
</organism>
<protein>
    <recommendedName>
        <fullName evidence="7">Peptidase M48 domain-containing protein</fullName>
    </recommendedName>
</protein>
<keyword evidence="9" id="KW-1185">Reference proteome</keyword>
<dbReference type="PANTHER" id="PTHR22726:SF1">
    <property type="entry name" value="METALLOENDOPEPTIDASE OMA1, MITOCHONDRIAL"/>
    <property type="match status" value="1"/>
</dbReference>
<proteinExistence type="predicted"/>
<accession>A0ABP8LDH9</accession>
<gene>
    <name evidence="8" type="ORF">GCM10023090_23480</name>
</gene>
<dbReference type="Gene3D" id="3.30.2010.10">
    <property type="entry name" value="Metalloproteases ('zincins'), catalytic domain"/>
    <property type="match status" value="1"/>
</dbReference>
<keyword evidence="5" id="KW-0862">Zinc</keyword>
<evidence type="ECO:0000256" key="1">
    <source>
        <dbReference type="ARBA" id="ARBA00001947"/>
    </source>
</evidence>
<sequence>MHFLRHLLWHFGRPLTVWALGTLAWGGLSLPAQAQEESVLKRATALRASPSDGAASVAELAQSVAVTRTGKRQGAWLEVRTPAGATGWLHLFDIGTATRESAATSSLRAVGGLVGGPSGPVGIATSTAGIRGLGEGDVARATGAGRTGAAHTDVLRHLDEAHTAADEARAFAQAAALHVRAVESLPGGPVATAASGSAAAGASAGATVGADPGTLLQSVDAITEAQEVALGRQMAAQLLAGRPMDPTPGLQRYVNQLGRWLSLQSARPGLPWAFVVIDESEFLAFSLPGGVVAVTRGLIDRCADEAELAGLLAHEIAHGVNRHHLQALQRALQGAGGTATWAALTRHVYLVGAGAEAEYAADREAVLIAARAGLDPLGLVSALVQVNALGDSDLPYADAHPASRLRLDQLERALGKRLDAWADATPAATIDQRLAAPVPRRR</sequence>
<evidence type="ECO:0000313" key="8">
    <source>
        <dbReference type="EMBL" id="GAA4426915.1"/>
    </source>
</evidence>
<dbReference type="PANTHER" id="PTHR22726">
    <property type="entry name" value="METALLOENDOPEPTIDASE OMA1"/>
    <property type="match status" value="1"/>
</dbReference>
<comment type="caution">
    <text evidence="8">The sequence shown here is derived from an EMBL/GenBank/DDBJ whole genome shotgun (WGS) entry which is preliminary data.</text>
</comment>
<dbReference type="RefSeq" id="WP_345065223.1">
    <property type="nucleotide sequence ID" value="NZ_BAABEX010000027.1"/>
</dbReference>
<evidence type="ECO:0000313" key="9">
    <source>
        <dbReference type="Proteomes" id="UP001501788"/>
    </source>
</evidence>
<dbReference type="EMBL" id="BAABEX010000027">
    <property type="protein sequence ID" value="GAA4426915.1"/>
    <property type="molecule type" value="Genomic_DNA"/>
</dbReference>
<evidence type="ECO:0000256" key="6">
    <source>
        <dbReference type="ARBA" id="ARBA00023049"/>
    </source>
</evidence>
<reference evidence="9" key="1">
    <citation type="journal article" date="2019" name="Int. J. Syst. Evol. Microbiol.">
        <title>The Global Catalogue of Microorganisms (GCM) 10K type strain sequencing project: providing services to taxonomists for standard genome sequencing and annotation.</title>
        <authorList>
            <consortium name="The Broad Institute Genomics Platform"/>
            <consortium name="The Broad Institute Genome Sequencing Center for Infectious Disease"/>
            <person name="Wu L."/>
            <person name="Ma J."/>
        </authorList>
    </citation>
    <scope>NUCLEOTIDE SEQUENCE [LARGE SCALE GENOMIC DNA]</scope>
    <source>
        <strain evidence="9">JCM 31890</strain>
    </source>
</reference>
<evidence type="ECO:0000256" key="5">
    <source>
        <dbReference type="ARBA" id="ARBA00022833"/>
    </source>
</evidence>
<keyword evidence="3" id="KW-0479">Metal-binding</keyword>
<keyword evidence="2" id="KW-0645">Protease</keyword>
<keyword evidence="6" id="KW-0482">Metalloprotease</keyword>
<dbReference type="Proteomes" id="UP001501788">
    <property type="component" value="Unassembled WGS sequence"/>
</dbReference>
<dbReference type="InterPro" id="IPR051156">
    <property type="entry name" value="Mito/Outer_Membr_Metalloprot"/>
</dbReference>
<evidence type="ECO:0000256" key="3">
    <source>
        <dbReference type="ARBA" id="ARBA00022723"/>
    </source>
</evidence>
<name>A0ABP8LDH9_9BURK</name>
<comment type="cofactor">
    <cofactor evidence="1">
        <name>Zn(2+)</name>
        <dbReference type="ChEBI" id="CHEBI:29105"/>
    </cofactor>
</comment>
<evidence type="ECO:0000256" key="2">
    <source>
        <dbReference type="ARBA" id="ARBA00022670"/>
    </source>
</evidence>
<dbReference type="InterPro" id="IPR001915">
    <property type="entry name" value="Peptidase_M48"/>
</dbReference>